<evidence type="ECO:0000256" key="2">
    <source>
        <dbReference type="ARBA" id="ARBA00022617"/>
    </source>
</evidence>
<comment type="similarity">
    <text evidence="1">Belongs to the cytochrome P450 family.</text>
</comment>
<dbReference type="InterPro" id="IPR052306">
    <property type="entry name" value="CYP450_71D"/>
</dbReference>
<sequence>MIIEEHKQKLKLQQVSKKKDGEEDSIRKDDLVNLLLRLQESGTLEFPFSADNIKAVIMDMFLAGTETSATDLDFGRW</sequence>
<name>A0AAE1VGU1_9SOLA</name>
<dbReference type="PANTHER" id="PTHR47953">
    <property type="entry name" value="OS08G0105600 PROTEIN"/>
    <property type="match status" value="1"/>
</dbReference>
<reference evidence="7" key="1">
    <citation type="submission" date="2023-12" db="EMBL/GenBank/DDBJ databases">
        <title>Genome assembly of Anisodus tanguticus.</title>
        <authorList>
            <person name="Wang Y.-J."/>
        </authorList>
    </citation>
    <scope>NUCLEOTIDE SEQUENCE</scope>
    <source>
        <strain evidence="7">KB-2021</strain>
        <tissue evidence="7">Leaf</tissue>
    </source>
</reference>
<evidence type="ECO:0000256" key="1">
    <source>
        <dbReference type="ARBA" id="ARBA00010617"/>
    </source>
</evidence>
<evidence type="ECO:0000313" key="7">
    <source>
        <dbReference type="EMBL" id="KAK4360834.1"/>
    </source>
</evidence>
<keyword evidence="6" id="KW-0503">Monooxygenase</keyword>
<evidence type="ECO:0000256" key="6">
    <source>
        <dbReference type="ARBA" id="ARBA00023033"/>
    </source>
</evidence>
<evidence type="ECO:0000256" key="3">
    <source>
        <dbReference type="ARBA" id="ARBA00022723"/>
    </source>
</evidence>
<gene>
    <name evidence="7" type="ORF">RND71_019786</name>
</gene>
<dbReference type="Gene3D" id="1.10.630.10">
    <property type="entry name" value="Cytochrome P450"/>
    <property type="match status" value="1"/>
</dbReference>
<comment type="caution">
    <text evidence="7">The sequence shown here is derived from an EMBL/GenBank/DDBJ whole genome shotgun (WGS) entry which is preliminary data.</text>
</comment>
<dbReference type="SUPFAM" id="SSF48264">
    <property type="entry name" value="Cytochrome P450"/>
    <property type="match status" value="1"/>
</dbReference>
<evidence type="ECO:0000313" key="8">
    <source>
        <dbReference type="Proteomes" id="UP001291623"/>
    </source>
</evidence>
<keyword evidence="8" id="KW-1185">Reference proteome</keyword>
<dbReference type="Proteomes" id="UP001291623">
    <property type="component" value="Unassembled WGS sequence"/>
</dbReference>
<organism evidence="7 8">
    <name type="scientific">Anisodus tanguticus</name>
    <dbReference type="NCBI Taxonomy" id="243964"/>
    <lineage>
        <taxon>Eukaryota</taxon>
        <taxon>Viridiplantae</taxon>
        <taxon>Streptophyta</taxon>
        <taxon>Embryophyta</taxon>
        <taxon>Tracheophyta</taxon>
        <taxon>Spermatophyta</taxon>
        <taxon>Magnoliopsida</taxon>
        <taxon>eudicotyledons</taxon>
        <taxon>Gunneridae</taxon>
        <taxon>Pentapetalae</taxon>
        <taxon>asterids</taxon>
        <taxon>lamiids</taxon>
        <taxon>Solanales</taxon>
        <taxon>Solanaceae</taxon>
        <taxon>Solanoideae</taxon>
        <taxon>Hyoscyameae</taxon>
        <taxon>Anisodus</taxon>
    </lineage>
</organism>
<evidence type="ECO:0000256" key="4">
    <source>
        <dbReference type="ARBA" id="ARBA00023002"/>
    </source>
</evidence>
<dbReference type="AlphaFoldDB" id="A0AAE1VGU1"/>
<dbReference type="GO" id="GO:0020037">
    <property type="term" value="F:heme binding"/>
    <property type="evidence" value="ECO:0007669"/>
    <property type="project" value="InterPro"/>
</dbReference>
<evidence type="ECO:0000256" key="5">
    <source>
        <dbReference type="ARBA" id="ARBA00023004"/>
    </source>
</evidence>
<dbReference type="InterPro" id="IPR036396">
    <property type="entry name" value="Cyt_P450_sf"/>
</dbReference>
<keyword evidence="4" id="KW-0560">Oxidoreductase</keyword>
<keyword evidence="5" id="KW-0408">Iron</keyword>
<dbReference type="GO" id="GO:0004497">
    <property type="term" value="F:monooxygenase activity"/>
    <property type="evidence" value="ECO:0007669"/>
    <property type="project" value="UniProtKB-KW"/>
</dbReference>
<dbReference type="EMBL" id="JAVYJV010000010">
    <property type="protein sequence ID" value="KAK4360834.1"/>
    <property type="molecule type" value="Genomic_DNA"/>
</dbReference>
<keyword evidence="3" id="KW-0479">Metal-binding</keyword>
<dbReference type="InterPro" id="IPR001128">
    <property type="entry name" value="Cyt_P450"/>
</dbReference>
<keyword evidence="2" id="KW-0349">Heme</keyword>
<accession>A0AAE1VGU1</accession>
<dbReference type="GO" id="GO:0016705">
    <property type="term" value="F:oxidoreductase activity, acting on paired donors, with incorporation or reduction of molecular oxygen"/>
    <property type="evidence" value="ECO:0007669"/>
    <property type="project" value="InterPro"/>
</dbReference>
<dbReference type="GO" id="GO:0005506">
    <property type="term" value="F:iron ion binding"/>
    <property type="evidence" value="ECO:0007669"/>
    <property type="project" value="InterPro"/>
</dbReference>
<dbReference type="PANTHER" id="PTHR47953:SF16">
    <property type="entry name" value="CYTOCHROME P450 71D8"/>
    <property type="match status" value="1"/>
</dbReference>
<proteinExistence type="inferred from homology"/>
<protein>
    <recommendedName>
        <fullName evidence="9">Cytochrome P450</fullName>
    </recommendedName>
</protein>
<dbReference type="Pfam" id="PF00067">
    <property type="entry name" value="p450"/>
    <property type="match status" value="1"/>
</dbReference>
<evidence type="ECO:0008006" key="9">
    <source>
        <dbReference type="Google" id="ProtNLM"/>
    </source>
</evidence>